<dbReference type="EMBL" id="JBFQGM010000025">
    <property type="protein sequence ID" value="MFL9466477.1"/>
    <property type="molecule type" value="Genomic_DNA"/>
</dbReference>
<keyword evidence="2" id="KW-1185">Reference proteome</keyword>
<name>A0ABW8WZD7_9CYAN</name>
<organism evidence="1 2">
    <name type="scientific">Scytonema tolypothrichoides VB-61278_2</name>
    <dbReference type="NCBI Taxonomy" id="3232314"/>
    <lineage>
        <taxon>Bacteria</taxon>
        <taxon>Bacillati</taxon>
        <taxon>Cyanobacteriota</taxon>
        <taxon>Cyanophyceae</taxon>
        <taxon>Nostocales</taxon>
        <taxon>Scytonemataceae</taxon>
        <taxon>Scytonema</taxon>
    </lineage>
</organism>
<sequence length="46" mass="5130">MARIERESINFKLLKTLAKVLALKSSLDTTATDLVIQGLEHVLEYG</sequence>
<protein>
    <submittedName>
        <fullName evidence="1">Uncharacterized protein</fullName>
    </submittedName>
</protein>
<evidence type="ECO:0000313" key="2">
    <source>
        <dbReference type="Proteomes" id="UP001628874"/>
    </source>
</evidence>
<gene>
    <name evidence="1" type="ORF">AB0759_38465</name>
</gene>
<dbReference type="RefSeq" id="WP_153021506.1">
    <property type="nucleotide sequence ID" value="NZ_JBFQGM010000025.1"/>
</dbReference>
<comment type="caution">
    <text evidence="1">The sequence shown here is derived from an EMBL/GenBank/DDBJ whole genome shotgun (WGS) entry which is preliminary data.</text>
</comment>
<proteinExistence type="predicted"/>
<evidence type="ECO:0000313" key="1">
    <source>
        <dbReference type="EMBL" id="MFL9466477.1"/>
    </source>
</evidence>
<dbReference type="Proteomes" id="UP001628874">
    <property type="component" value="Unassembled WGS sequence"/>
</dbReference>
<accession>A0ABW8WZD7</accession>
<reference evidence="1 2" key="1">
    <citation type="submission" date="2024-07" db="EMBL/GenBank/DDBJ databases">
        <authorList>
            <person name="Tripathy S."/>
        </authorList>
    </citation>
    <scope>NUCLEOTIDE SEQUENCE [LARGE SCALE GENOMIC DNA]</scope>
    <source>
        <strain evidence="1 2">VB-61278_2</strain>
    </source>
</reference>